<gene>
    <name evidence="6" type="ORF">ACFFRE_12615</name>
</gene>
<keyword evidence="7" id="KW-1185">Reference proteome</keyword>
<dbReference type="InterPro" id="IPR036428">
    <property type="entry name" value="PCD_sf"/>
</dbReference>
<dbReference type="EMBL" id="JBHLYQ010000204">
    <property type="protein sequence ID" value="MFC0082972.1"/>
    <property type="molecule type" value="Genomic_DNA"/>
</dbReference>
<dbReference type="Gene3D" id="3.30.1360.20">
    <property type="entry name" value="Transcriptional coactivator/pterin dehydratase"/>
    <property type="match status" value="1"/>
</dbReference>
<evidence type="ECO:0000256" key="2">
    <source>
        <dbReference type="ARBA" id="ARBA00006472"/>
    </source>
</evidence>
<dbReference type="RefSeq" id="WP_377790694.1">
    <property type="nucleotide sequence ID" value="NZ_JBHLYQ010000204.1"/>
</dbReference>
<evidence type="ECO:0000313" key="7">
    <source>
        <dbReference type="Proteomes" id="UP001589788"/>
    </source>
</evidence>
<evidence type="ECO:0000313" key="6">
    <source>
        <dbReference type="EMBL" id="MFC0082972.1"/>
    </source>
</evidence>
<organism evidence="6 7">
    <name type="scientific">Aciditerrimonas ferrireducens</name>
    <dbReference type="NCBI Taxonomy" id="667306"/>
    <lineage>
        <taxon>Bacteria</taxon>
        <taxon>Bacillati</taxon>
        <taxon>Actinomycetota</taxon>
        <taxon>Acidimicrobiia</taxon>
        <taxon>Acidimicrobiales</taxon>
        <taxon>Acidimicrobiaceae</taxon>
        <taxon>Aciditerrimonas</taxon>
    </lineage>
</organism>
<name>A0ABV6C5K3_9ACTN</name>
<comment type="catalytic activity">
    <reaction evidence="1">
        <text>(4aS,6R)-4a-hydroxy-L-erythro-5,6,7,8-tetrahydrobiopterin = (6R)-L-erythro-6,7-dihydrobiopterin + H2O</text>
        <dbReference type="Rhea" id="RHEA:11920"/>
        <dbReference type="ChEBI" id="CHEBI:15377"/>
        <dbReference type="ChEBI" id="CHEBI:15642"/>
        <dbReference type="ChEBI" id="CHEBI:43120"/>
        <dbReference type="EC" id="4.2.1.96"/>
    </reaction>
</comment>
<dbReference type="InterPro" id="IPR001533">
    <property type="entry name" value="Pterin_deHydtase"/>
</dbReference>
<protein>
    <recommendedName>
        <fullName evidence="4">Putative pterin-4-alpha-carbinolamine dehydratase</fullName>
        <ecNumber evidence="3">4.2.1.96</ecNumber>
    </recommendedName>
</protein>
<comment type="similarity">
    <text evidence="2">Belongs to the pterin-4-alpha-carbinolamine dehydratase family.</text>
</comment>
<accession>A0ABV6C5K3</accession>
<keyword evidence="5 6" id="KW-0456">Lyase</keyword>
<evidence type="ECO:0000256" key="5">
    <source>
        <dbReference type="ARBA" id="ARBA00023239"/>
    </source>
</evidence>
<dbReference type="NCBIfam" id="NF002017">
    <property type="entry name" value="PRK00823.1-2"/>
    <property type="match status" value="1"/>
</dbReference>
<dbReference type="SUPFAM" id="SSF55248">
    <property type="entry name" value="PCD-like"/>
    <property type="match status" value="1"/>
</dbReference>
<evidence type="ECO:0000256" key="3">
    <source>
        <dbReference type="ARBA" id="ARBA00013252"/>
    </source>
</evidence>
<dbReference type="CDD" id="cd00488">
    <property type="entry name" value="PCD_DCoH"/>
    <property type="match status" value="1"/>
</dbReference>
<dbReference type="PANTHER" id="PTHR12599:SF0">
    <property type="entry name" value="PTERIN-4-ALPHA-CARBINOLAMINE DEHYDRATASE"/>
    <property type="match status" value="1"/>
</dbReference>
<dbReference type="EC" id="4.2.1.96" evidence="3"/>
<dbReference type="Pfam" id="PF01329">
    <property type="entry name" value="Pterin_4a"/>
    <property type="match status" value="1"/>
</dbReference>
<comment type="caution">
    <text evidence="6">The sequence shown here is derived from an EMBL/GenBank/DDBJ whole genome shotgun (WGS) entry which is preliminary data.</text>
</comment>
<dbReference type="GO" id="GO:0008124">
    <property type="term" value="F:4-alpha-hydroxytetrahydrobiopterin dehydratase activity"/>
    <property type="evidence" value="ECO:0007669"/>
    <property type="project" value="UniProtKB-EC"/>
</dbReference>
<feature type="non-terminal residue" evidence="6">
    <location>
        <position position="113"/>
    </location>
</feature>
<evidence type="ECO:0000256" key="1">
    <source>
        <dbReference type="ARBA" id="ARBA00001554"/>
    </source>
</evidence>
<dbReference type="Proteomes" id="UP001589788">
    <property type="component" value="Unassembled WGS sequence"/>
</dbReference>
<evidence type="ECO:0000256" key="4">
    <source>
        <dbReference type="ARBA" id="ARBA00021735"/>
    </source>
</evidence>
<proteinExistence type="inferred from homology"/>
<dbReference type="PANTHER" id="PTHR12599">
    <property type="entry name" value="PTERIN-4-ALPHA-CARBINOLAMINE DEHYDRATASE"/>
    <property type="match status" value="1"/>
</dbReference>
<reference evidence="6 7" key="1">
    <citation type="submission" date="2024-09" db="EMBL/GenBank/DDBJ databases">
        <authorList>
            <person name="Sun Q."/>
            <person name="Mori K."/>
        </authorList>
    </citation>
    <scope>NUCLEOTIDE SEQUENCE [LARGE SCALE GENOMIC DNA]</scope>
    <source>
        <strain evidence="6 7">JCM 15389</strain>
    </source>
</reference>
<sequence length="113" mass="11665">MAGSEELLDEAQLAEALAGLPAWRQEGGALVREVELASFWQAVAAIVCVAEVAEAQGHHPDLTLRYRRLGFSVTTHSAGGLTRRDLALAAAIDQRLAAFGAPPGGPPPGTAPG</sequence>